<gene>
    <name evidence="3" type="ORF">FPZ11_04775</name>
</gene>
<dbReference type="RefSeq" id="WP_146318831.1">
    <property type="nucleotide sequence ID" value="NZ_CP042305.1"/>
</dbReference>
<dbReference type="SUPFAM" id="SSF53335">
    <property type="entry name" value="S-adenosyl-L-methionine-dependent methyltransferases"/>
    <property type="match status" value="1"/>
</dbReference>
<evidence type="ECO:0000259" key="2">
    <source>
        <dbReference type="Pfam" id="PF13649"/>
    </source>
</evidence>
<dbReference type="AlphaFoldDB" id="A0A5B8M2L9"/>
<accession>A0A5B8M2L9</accession>
<dbReference type="GO" id="GO:0008168">
    <property type="term" value="F:methyltransferase activity"/>
    <property type="evidence" value="ECO:0007669"/>
    <property type="project" value="UniProtKB-KW"/>
</dbReference>
<evidence type="ECO:0000313" key="4">
    <source>
        <dbReference type="Proteomes" id="UP000320216"/>
    </source>
</evidence>
<dbReference type="InterPro" id="IPR041698">
    <property type="entry name" value="Methyltransf_25"/>
</dbReference>
<dbReference type="CDD" id="cd02440">
    <property type="entry name" value="AdoMet_MTases"/>
    <property type="match status" value="1"/>
</dbReference>
<protein>
    <submittedName>
        <fullName evidence="3">Class I SAM-dependent methyltransferase</fullName>
    </submittedName>
</protein>
<dbReference type="GO" id="GO:0032259">
    <property type="term" value="P:methylation"/>
    <property type="evidence" value="ECO:0007669"/>
    <property type="project" value="UniProtKB-KW"/>
</dbReference>
<dbReference type="InterPro" id="IPR029063">
    <property type="entry name" value="SAM-dependent_MTases_sf"/>
</dbReference>
<dbReference type="PANTHER" id="PTHR43861">
    <property type="entry name" value="TRANS-ACONITATE 2-METHYLTRANSFERASE-RELATED"/>
    <property type="match status" value="1"/>
</dbReference>
<organism evidence="3 4">
    <name type="scientific">Humibacter ginsenosidimutans</name>
    <dbReference type="NCBI Taxonomy" id="2599293"/>
    <lineage>
        <taxon>Bacteria</taxon>
        <taxon>Bacillati</taxon>
        <taxon>Actinomycetota</taxon>
        <taxon>Actinomycetes</taxon>
        <taxon>Micrococcales</taxon>
        <taxon>Microbacteriaceae</taxon>
        <taxon>Humibacter</taxon>
    </lineage>
</organism>
<proteinExistence type="predicted"/>
<evidence type="ECO:0000313" key="3">
    <source>
        <dbReference type="EMBL" id="QDZ14179.1"/>
    </source>
</evidence>
<feature type="domain" description="Methyltransferase" evidence="2">
    <location>
        <begin position="47"/>
        <end position="140"/>
    </location>
</feature>
<dbReference type="KEGG" id="huw:FPZ11_04775"/>
<dbReference type="EMBL" id="CP042305">
    <property type="protein sequence ID" value="QDZ14179.1"/>
    <property type="molecule type" value="Genomic_DNA"/>
</dbReference>
<dbReference type="Proteomes" id="UP000320216">
    <property type="component" value="Chromosome"/>
</dbReference>
<dbReference type="OrthoDB" id="9786503at2"/>
<dbReference type="Gene3D" id="3.40.50.150">
    <property type="entry name" value="Vaccinia Virus protein VP39"/>
    <property type="match status" value="1"/>
</dbReference>
<sequence>MSVDRRCVAEVSEQWEKRCSGPERVWSGRPNPVLTDVAAALRAGRALDVGCGEGTDVLWLAERGWSAEGVDLSPTAVQRARDAARARGLPGARFFVGGLLTWSAGHTSSYDLVTAFFLHDIGDDRTLVLRRAAELVGPAGRLLVVSHVTMPPWAKHRHVPDTTERTSPETDRSALRLGRGWVTDLADIRSSKATGPNGEYATLQDGVLLMRRTA</sequence>
<evidence type="ECO:0000256" key="1">
    <source>
        <dbReference type="ARBA" id="ARBA00022679"/>
    </source>
</evidence>
<reference evidence="3 4" key="1">
    <citation type="submission" date="2019-07" db="EMBL/GenBank/DDBJ databases">
        <title>Full genome sequence of Humibacter sp. WJ7-1.</title>
        <authorList>
            <person name="Im W.-T."/>
        </authorList>
    </citation>
    <scope>NUCLEOTIDE SEQUENCE [LARGE SCALE GENOMIC DNA]</scope>
    <source>
        <strain evidence="3 4">WJ7-1</strain>
    </source>
</reference>
<keyword evidence="1 3" id="KW-0808">Transferase</keyword>
<keyword evidence="3" id="KW-0489">Methyltransferase</keyword>
<dbReference type="Pfam" id="PF13649">
    <property type="entry name" value="Methyltransf_25"/>
    <property type="match status" value="1"/>
</dbReference>
<keyword evidence="4" id="KW-1185">Reference proteome</keyword>
<name>A0A5B8M2L9_9MICO</name>